<organism evidence="8 9">
    <name type="scientific">Branchiostoma floridae</name>
    <name type="common">Florida lancelet</name>
    <name type="synonym">Amphioxus</name>
    <dbReference type="NCBI Taxonomy" id="7739"/>
    <lineage>
        <taxon>Eukaryota</taxon>
        <taxon>Metazoa</taxon>
        <taxon>Chordata</taxon>
        <taxon>Cephalochordata</taxon>
        <taxon>Leptocardii</taxon>
        <taxon>Amphioxiformes</taxon>
        <taxon>Branchiostomatidae</taxon>
        <taxon>Branchiostoma</taxon>
    </lineage>
</organism>
<keyword evidence="4" id="KW-1015">Disulfide bond</keyword>
<keyword evidence="5" id="KW-0175">Coiled coil</keyword>
<dbReference type="SUPFAM" id="SSF56436">
    <property type="entry name" value="C-type lectin-like"/>
    <property type="match status" value="1"/>
</dbReference>
<dbReference type="PANTHER" id="PTHR22804:SF54">
    <property type="match status" value="1"/>
</dbReference>
<dbReference type="InterPro" id="IPR016186">
    <property type="entry name" value="C-type_lectin-like/link_sf"/>
</dbReference>
<dbReference type="OMA" id="MENTVRP"/>
<dbReference type="Proteomes" id="UP000001554">
    <property type="component" value="Chromosome 2"/>
</dbReference>
<dbReference type="CDD" id="cd01102">
    <property type="entry name" value="Link_Domain"/>
    <property type="match status" value="1"/>
</dbReference>
<proteinExistence type="predicted"/>
<keyword evidence="6" id="KW-0732">Signal</keyword>
<dbReference type="InterPro" id="IPR016187">
    <property type="entry name" value="CTDL_fold"/>
</dbReference>
<dbReference type="Gene3D" id="3.10.100.10">
    <property type="entry name" value="Mannose-Binding Protein A, subunit A"/>
    <property type="match status" value="1"/>
</dbReference>
<feature type="signal peptide" evidence="6">
    <location>
        <begin position="1"/>
        <end position="21"/>
    </location>
</feature>
<evidence type="ECO:0000256" key="1">
    <source>
        <dbReference type="ARBA" id="ARBA00004613"/>
    </source>
</evidence>
<keyword evidence="3" id="KW-0677">Repeat</keyword>
<evidence type="ECO:0000256" key="2">
    <source>
        <dbReference type="ARBA" id="ARBA00022525"/>
    </source>
</evidence>
<keyword evidence="2" id="KW-0964">Secreted</keyword>
<dbReference type="FunFam" id="3.10.100.10:FF:000143">
    <property type="entry name" value="Uncharacterized protein"/>
    <property type="match status" value="1"/>
</dbReference>
<dbReference type="PROSITE" id="PS50963">
    <property type="entry name" value="LINK_2"/>
    <property type="match status" value="1"/>
</dbReference>
<keyword evidence="8" id="KW-1185">Reference proteome</keyword>
<dbReference type="InterPro" id="IPR000538">
    <property type="entry name" value="Link_dom"/>
</dbReference>
<dbReference type="PANTHER" id="PTHR22804">
    <property type="entry name" value="AGGRECAN/VERSICAN PROTEOGLYCAN"/>
    <property type="match status" value="1"/>
</dbReference>
<reference evidence="9" key="2">
    <citation type="submission" date="2025-08" db="UniProtKB">
        <authorList>
            <consortium name="RefSeq"/>
        </authorList>
    </citation>
    <scope>IDENTIFICATION</scope>
    <source>
        <strain evidence="9">S238N-H82</strain>
        <tissue evidence="9">Testes</tissue>
    </source>
</reference>
<dbReference type="OrthoDB" id="5359219at2759"/>
<dbReference type="KEGG" id="bfo:118410488"/>
<dbReference type="RefSeq" id="XP_035668119.1">
    <property type="nucleotide sequence ID" value="XM_035812226.1"/>
</dbReference>
<feature type="chain" id="PRO_5039892422" evidence="6">
    <location>
        <begin position="22"/>
        <end position="234"/>
    </location>
</feature>
<evidence type="ECO:0000256" key="6">
    <source>
        <dbReference type="SAM" id="SignalP"/>
    </source>
</evidence>
<evidence type="ECO:0000256" key="4">
    <source>
        <dbReference type="ARBA" id="ARBA00023157"/>
    </source>
</evidence>
<dbReference type="SUPFAM" id="SSF90257">
    <property type="entry name" value="Myosin rod fragments"/>
    <property type="match status" value="1"/>
</dbReference>
<reference evidence="8" key="1">
    <citation type="journal article" date="2020" name="Nat. Ecol. Evol.">
        <title>Deeply conserved synteny resolves early events in vertebrate evolution.</title>
        <authorList>
            <person name="Simakov O."/>
            <person name="Marletaz F."/>
            <person name="Yue J.X."/>
            <person name="O'Connell B."/>
            <person name="Jenkins J."/>
            <person name="Brandt A."/>
            <person name="Calef R."/>
            <person name="Tung C.H."/>
            <person name="Huang T.K."/>
            <person name="Schmutz J."/>
            <person name="Satoh N."/>
            <person name="Yu J.K."/>
            <person name="Putnam N.H."/>
            <person name="Green R.E."/>
            <person name="Rokhsar D.S."/>
        </authorList>
    </citation>
    <scope>NUCLEOTIDE SEQUENCE [LARGE SCALE GENOMIC DNA]</scope>
    <source>
        <strain evidence="8">S238N-H82</strain>
    </source>
</reference>
<feature type="domain" description="Link" evidence="7">
    <location>
        <begin position="140"/>
        <end position="228"/>
    </location>
</feature>
<dbReference type="Pfam" id="PF00193">
    <property type="entry name" value="Xlink"/>
    <property type="match status" value="1"/>
</dbReference>
<accession>A0A9J7MI35</accession>
<dbReference type="InterPro" id="IPR050691">
    <property type="entry name" value="Hyaluronan_bind_Proteoglycan"/>
</dbReference>
<evidence type="ECO:0000313" key="9">
    <source>
        <dbReference type="RefSeq" id="XP_035668119.1"/>
    </source>
</evidence>
<dbReference type="GO" id="GO:0005576">
    <property type="term" value="C:extracellular region"/>
    <property type="evidence" value="ECO:0007669"/>
    <property type="project" value="UniProtKB-SubCell"/>
</dbReference>
<evidence type="ECO:0000256" key="3">
    <source>
        <dbReference type="ARBA" id="ARBA00022737"/>
    </source>
</evidence>
<gene>
    <name evidence="9" type="primary">LOC118410488</name>
</gene>
<feature type="coiled-coil region" evidence="5">
    <location>
        <begin position="75"/>
        <end position="102"/>
    </location>
</feature>
<sequence length="234" mass="25972">MLFSVASLCFVLSVLVRVCSGDEEPQEGMTDLGQFISFPDLSACSSGALLQAVMADLMRRMSKMEDTVKPYEALMTTLEDRVGSLEEQLAEERTIRARLEGRVNVTQADLKHVQNTTAQQVNLAGKLKSDLCRATPKLGRLFHQRHPTGHYKYDLEEAKLACAEKNATLASYHQLYEAWQDGLDVCACAWLLDGTARYPTQTARSGCGNKIDIVDCGSHTPNDAWCFRKMPSCD</sequence>
<dbReference type="AlphaFoldDB" id="A0A9J7MI35"/>
<name>A0A9J7MI35_BRAFL</name>
<evidence type="ECO:0000259" key="7">
    <source>
        <dbReference type="PROSITE" id="PS50963"/>
    </source>
</evidence>
<evidence type="ECO:0000313" key="8">
    <source>
        <dbReference type="Proteomes" id="UP000001554"/>
    </source>
</evidence>
<dbReference type="GO" id="GO:0005540">
    <property type="term" value="F:hyaluronic acid binding"/>
    <property type="evidence" value="ECO:0007669"/>
    <property type="project" value="InterPro"/>
</dbReference>
<dbReference type="GeneID" id="118410488"/>
<dbReference type="GO" id="GO:0007155">
    <property type="term" value="P:cell adhesion"/>
    <property type="evidence" value="ECO:0007669"/>
    <property type="project" value="InterPro"/>
</dbReference>
<dbReference type="SMART" id="SM00445">
    <property type="entry name" value="LINK"/>
    <property type="match status" value="1"/>
</dbReference>
<comment type="subcellular location">
    <subcellularLocation>
        <location evidence="1">Secreted</location>
    </subcellularLocation>
</comment>
<evidence type="ECO:0000256" key="5">
    <source>
        <dbReference type="SAM" id="Coils"/>
    </source>
</evidence>
<protein>
    <submittedName>
        <fullName evidence="9">Aggrecan core protein-like</fullName>
    </submittedName>
</protein>